<comment type="similarity">
    <text evidence="1">Belongs to the Rab GDI family.</text>
</comment>
<evidence type="ECO:0000256" key="1">
    <source>
        <dbReference type="ARBA" id="ARBA00005593"/>
    </source>
</evidence>
<dbReference type="Pfam" id="PF00996">
    <property type="entry name" value="GDI"/>
    <property type="match status" value="1"/>
</dbReference>
<dbReference type="GO" id="GO:0005968">
    <property type="term" value="C:Rab-protein geranylgeranyltransferase complex"/>
    <property type="evidence" value="ECO:0007669"/>
    <property type="project" value="TreeGrafter"/>
</dbReference>
<dbReference type="CTD" id="20326060"/>
<evidence type="ECO:0000313" key="3">
    <source>
        <dbReference type="Proteomes" id="UP000054324"/>
    </source>
</evidence>
<dbReference type="AlphaFoldDB" id="A0A074YWV2"/>
<dbReference type="GO" id="GO:0016192">
    <property type="term" value="P:vesicle-mediated transport"/>
    <property type="evidence" value="ECO:0007669"/>
    <property type="project" value="TreeGrafter"/>
</dbReference>
<dbReference type="Gene3D" id="3.50.50.60">
    <property type="entry name" value="FAD/NAD(P)-binding domain"/>
    <property type="match status" value="1"/>
</dbReference>
<sequence length="551" mass="62300">MSCTLTKTTTTEEVLLRFVLKTWLAYFCRRMLLTRAKMNRIYLVAESYNLGSLPIQPLPDALQCGFLIRDDISIRLRKARAASVKLYRLWRRRDVSLSVNGRVYDSAIRSLADAEDVKNFQCLIIDVFGALAESGGTAGSVMLKYSIWDSEEITRRRESSQSASSSNVTPPVWTRASVEARMRRVDLDLLPKTSSPRGDTFDFYEDVSLSFFYLIHQRSNVHSGLAPFIHTSSRVSNSESSQSASSSNVTPPVWTRASVEARMRRVDLDLLPKVPVGRSEMFKTKLLTLRQKRLLGAFFEWCFNLAVDDNQTPIAGAPQNGSYDGCTDVVDKCSVCCLPPYGAVTEPLGPSLARLLCINSFSAYATRPFREFLREQHNLDQFLQEVITTNLALAGEHIMTDEAIRRIRRLLISMNRFGQHPILWPLYGCGDLPQSYCRMSAVFGAVFCLDCQLVSLRPIETQLGDAGNRRLAMDTIESGPTRSARQFVARLSNGHEVRTTCCVVGADCAPEQWIQTQVHRYPPILSLILVYMLFRIDFYDKHQKFFILSEN</sequence>
<dbReference type="PANTHER" id="PTHR11787:SF4">
    <property type="entry name" value="CHM, RAB ESCORT PROTEIN 1"/>
    <property type="match status" value="1"/>
</dbReference>
<reference evidence="2 3" key="1">
    <citation type="submission" date="2013-11" db="EMBL/GenBank/DDBJ databases">
        <title>Opisthorchis viverrini - life in the bile duct.</title>
        <authorList>
            <person name="Young N.D."/>
            <person name="Nagarajan N."/>
            <person name="Lin S.J."/>
            <person name="Korhonen P.K."/>
            <person name="Jex A.R."/>
            <person name="Hall R.S."/>
            <person name="Safavi-Hemami H."/>
            <person name="Kaewkong W."/>
            <person name="Bertrand D."/>
            <person name="Gao S."/>
            <person name="Seet Q."/>
            <person name="Wongkham S."/>
            <person name="Teh B.T."/>
            <person name="Wongkham C."/>
            <person name="Intapan P.M."/>
            <person name="Maleewong W."/>
            <person name="Yang X."/>
            <person name="Hu M."/>
            <person name="Wang Z."/>
            <person name="Hofmann A."/>
            <person name="Sternberg P.W."/>
            <person name="Tan P."/>
            <person name="Wang J."/>
            <person name="Gasser R.B."/>
        </authorList>
    </citation>
    <scope>NUCLEOTIDE SEQUENCE [LARGE SCALE GENOMIC DNA]</scope>
</reference>
<dbReference type="InterPro" id="IPR018203">
    <property type="entry name" value="GDP_dissociation_inhibitor"/>
</dbReference>
<dbReference type="GO" id="GO:0007264">
    <property type="term" value="P:small GTPase-mediated signal transduction"/>
    <property type="evidence" value="ECO:0007669"/>
    <property type="project" value="InterPro"/>
</dbReference>
<dbReference type="GO" id="GO:0005829">
    <property type="term" value="C:cytosol"/>
    <property type="evidence" value="ECO:0007669"/>
    <property type="project" value="TreeGrafter"/>
</dbReference>
<evidence type="ECO:0000313" key="2">
    <source>
        <dbReference type="EMBL" id="KER19276.1"/>
    </source>
</evidence>
<dbReference type="PANTHER" id="PTHR11787">
    <property type="entry name" value="RAB GDP-DISSOCIATION INHIBITOR"/>
    <property type="match status" value="1"/>
</dbReference>
<protein>
    <submittedName>
        <fullName evidence="2">Uncharacterized protein</fullName>
    </submittedName>
</protein>
<dbReference type="RefSeq" id="XP_009176973.1">
    <property type="nucleotide sequence ID" value="XM_009178709.1"/>
</dbReference>
<dbReference type="GO" id="GO:0005634">
    <property type="term" value="C:nucleus"/>
    <property type="evidence" value="ECO:0007669"/>
    <property type="project" value="TreeGrafter"/>
</dbReference>
<dbReference type="InterPro" id="IPR036188">
    <property type="entry name" value="FAD/NAD-bd_sf"/>
</dbReference>
<name>A0A074YWV2_OPIVI</name>
<proteinExistence type="inferred from homology"/>
<organism evidence="2 3">
    <name type="scientific">Opisthorchis viverrini</name>
    <name type="common">Southeast Asian liver fluke</name>
    <dbReference type="NCBI Taxonomy" id="6198"/>
    <lineage>
        <taxon>Eukaryota</taxon>
        <taxon>Metazoa</taxon>
        <taxon>Spiralia</taxon>
        <taxon>Lophotrochozoa</taxon>
        <taxon>Platyhelminthes</taxon>
        <taxon>Trematoda</taxon>
        <taxon>Digenea</taxon>
        <taxon>Opisthorchiida</taxon>
        <taxon>Opisthorchiata</taxon>
        <taxon>Opisthorchiidae</taxon>
        <taxon>Opisthorchis</taxon>
    </lineage>
</organism>
<dbReference type="OrthoDB" id="1923006at2759"/>
<dbReference type="KEGG" id="ovi:T265_11892"/>
<accession>A0A074YWV2</accession>
<dbReference type="GO" id="GO:0005092">
    <property type="term" value="F:GDP-dissociation inhibitor activity"/>
    <property type="evidence" value="ECO:0007669"/>
    <property type="project" value="InterPro"/>
</dbReference>
<dbReference type="GeneID" id="20326060"/>
<dbReference type="EMBL" id="KL597260">
    <property type="protein sequence ID" value="KER19276.1"/>
    <property type="molecule type" value="Genomic_DNA"/>
</dbReference>
<dbReference type="STRING" id="6198.A0A074YWV2"/>
<dbReference type="Proteomes" id="UP000054324">
    <property type="component" value="Unassembled WGS sequence"/>
</dbReference>
<gene>
    <name evidence="2" type="ORF">T265_11892</name>
</gene>
<keyword evidence="3" id="KW-1185">Reference proteome</keyword>
<dbReference type="SUPFAM" id="SSF51905">
    <property type="entry name" value="FAD/NAD(P)-binding domain"/>
    <property type="match status" value="1"/>
</dbReference>
<dbReference type="PRINTS" id="PR00891">
    <property type="entry name" value="RABGDIREP"/>
</dbReference>